<protein>
    <submittedName>
        <fullName evidence="2">G_PROTEIN_RECEP_F1_2 domain-containing protein</fullName>
    </submittedName>
</protein>
<organism evidence="1 2">
    <name type="scientific">Rhabditophanes sp. KR3021</name>
    <dbReference type="NCBI Taxonomy" id="114890"/>
    <lineage>
        <taxon>Eukaryota</taxon>
        <taxon>Metazoa</taxon>
        <taxon>Ecdysozoa</taxon>
        <taxon>Nematoda</taxon>
        <taxon>Chromadorea</taxon>
        <taxon>Rhabditida</taxon>
        <taxon>Tylenchina</taxon>
        <taxon>Panagrolaimomorpha</taxon>
        <taxon>Strongyloidoidea</taxon>
        <taxon>Alloionematidae</taxon>
        <taxon>Rhabditophanes</taxon>
    </lineage>
</organism>
<accession>A0AC35U5U5</accession>
<evidence type="ECO:0000313" key="2">
    <source>
        <dbReference type="WBParaSite" id="RSKR_0000791700.1"/>
    </source>
</evidence>
<proteinExistence type="predicted"/>
<dbReference type="Proteomes" id="UP000095286">
    <property type="component" value="Unplaced"/>
</dbReference>
<sequence length="471" mass="54436">MLQENDFLVPNITDDEAVYLKYIYNHTVINNHCPKELIHEGVFCDVIYNSYVHPMWLAKIIYGYAIPAVNFIGFIANTLVVITLKNKNLRTPTNYILRWMAMSELLTGISTMPWLIYYYTLNGYEDEENLGLSPFWCKFHSYFNYILPTLFHTTAIWLTVYLAISRYMYVCMPSSVQQYCSIKITKRIVWLIFIFGFLSLTPSFFIENNLPFEYHSGRHLCLRNVPTFIYQVIGILKYDTAAFFLRVFFVHIIPCILVTIFTAKLFVTIKKADRKRSTSMPTAMKKLSTYSQASGNLSNALLVNFPNTRGQTKLLHSTTKMLLVVIGIFLIIESPVAILYVSNILIVLIQIDNNDFLKHVSSFMIIRNFLIVLTYPFNFAIYFWMSAQFKAQFKAQFQHMFGLQNEPFIQTTNTENTGCFSKFPIQLVSIHKNGEEQGIRILQSNEVMNIISNPSAGVKYGNSLKVEEFGV</sequence>
<evidence type="ECO:0000313" key="1">
    <source>
        <dbReference type="Proteomes" id="UP000095286"/>
    </source>
</evidence>
<reference evidence="2" key="1">
    <citation type="submission" date="2016-11" db="UniProtKB">
        <authorList>
            <consortium name="WormBaseParasite"/>
        </authorList>
    </citation>
    <scope>IDENTIFICATION</scope>
    <source>
        <strain evidence="2">KR3021</strain>
    </source>
</reference>
<dbReference type="WBParaSite" id="RSKR_0000791700.1">
    <property type="protein sequence ID" value="RSKR_0000791700.1"/>
    <property type="gene ID" value="RSKR_0000791700"/>
</dbReference>
<name>A0AC35U5U5_9BILA</name>